<dbReference type="EMBL" id="AMZY02000010">
    <property type="protein sequence ID" value="EMS32995.1"/>
    <property type="molecule type" value="Genomic_DNA"/>
</dbReference>
<keyword evidence="2" id="KW-1185">Reference proteome</keyword>
<gene>
    <name evidence="1" type="ORF">C943_00272</name>
</gene>
<dbReference type="Proteomes" id="UP000010953">
    <property type="component" value="Unassembled WGS sequence"/>
</dbReference>
<proteinExistence type="predicted"/>
<accession>M7X6D5</accession>
<protein>
    <submittedName>
        <fullName evidence="1">Uncharacterized protein</fullName>
    </submittedName>
</protein>
<reference evidence="1" key="1">
    <citation type="submission" date="2013-01" db="EMBL/GenBank/DDBJ databases">
        <title>Genome assembly of Mariniradius saccharolyticus AK6.</title>
        <authorList>
            <person name="Vaidya B."/>
            <person name="Khatri I."/>
            <person name="Tanuku N.R.S."/>
            <person name="Subramanian S."/>
            <person name="Pinnaka A."/>
        </authorList>
    </citation>
    <scope>NUCLEOTIDE SEQUENCE [LARGE SCALE GENOMIC DNA]</scope>
    <source>
        <strain evidence="1">AK6</strain>
    </source>
</reference>
<name>M7X6D5_9BACT</name>
<evidence type="ECO:0000313" key="1">
    <source>
        <dbReference type="EMBL" id="EMS32995.1"/>
    </source>
</evidence>
<comment type="caution">
    <text evidence="1">The sequence shown here is derived from an EMBL/GenBank/DDBJ whole genome shotgun (WGS) entry which is preliminary data.</text>
</comment>
<dbReference type="STRING" id="1239962.C943_00272"/>
<dbReference type="AlphaFoldDB" id="M7X6D5"/>
<evidence type="ECO:0000313" key="2">
    <source>
        <dbReference type="Proteomes" id="UP000010953"/>
    </source>
</evidence>
<dbReference type="InParanoid" id="M7X6D5"/>
<organism evidence="1 2">
    <name type="scientific">Mariniradius saccharolyticus AK6</name>
    <dbReference type="NCBI Taxonomy" id="1239962"/>
    <lineage>
        <taxon>Bacteria</taxon>
        <taxon>Pseudomonadati</taxon>
        <taxon>Bacteroidota</taxon>
        <taxon>Cytophagia</taxon>
        <taxon>Cytophagales</taxon>
        <taxon>Cyclobacteriaceae</taxon>
        <taxon>Mariniradius</taxon>
    </lineage>
</organism>
<sequence length="44" mass="4814">MLRILARIAPMGEEFVLGVGVISMASKIQKSFYFTLKISSIPLG</sequence>